<evidence type="ECO:0000259" key="10">
    <source>
        <dbReference type="Pfam" id="PF00962"/>
    </source>
</evidence>
<dbReference type="SUPFAM" id="SSF51556">
    <property type="entry name" value="Metallo-dependent hydrolases"/>
    <property type="match status" value="1"/>
</dbReference>
<evidence type="ECO:0000256" key="3">
    <source>
        <dbReference type="ARBA" id="ARBA00006083"/>
    </source>
</evidence>
<evidence type="ECO:0000256" key="6">
    <source>
        <dbReference type="ARBA" id="ARBA00022723"/>
    </source>
</evidence>
<organism evidence="11 12">
    <name type="scientific">Rhizoctonia solani</name>
    <dbReference type="NCBI Taxonomy" id="456999"/>
    <lineage>
        <taxon>Eukaryota</taxon>
        <taxon>Fungi</taxon>
        <taxon>Dikarya</taxon>
        <taxon>Basidiomycota</taxon>
        <taxon>Agaricomycotina</taxon>
        <taxon>Agaricomycetes</taxon>
        <taxon>Cantharellales</taxon>
        <taxon>Ceratobasidiaceae</taxon>
        <taxon>Rhizoctonia</taxon>
    </lineage>
</organism>
<dbReference type="PANTHER" id="PTHR11409:SF39">
    <property type="entry name" value="ADENOSINE DEAMINASE 2"/>
    <property type="match status" value="1"/>
</dbReference>
<comment type="subcellular location">
    <subcellularLocation>
        <location evidence="2">Secreted</location>
    </subcellularLocation>
</comment>
<comment type="cofactor">
    <cofactor evidence="1">
        <name>Zn(2+)</name>
        <dbReference type="ChEBI" id="CHEBI:29105"/>
    </cofactor>
</comment>
<sequence>MREIDNGLGEYARKRASLIAAERVLRFDAATTAAATDNEKRAVEIVNNLRVREADEIWHASRGMLMDPSMGFLTAKDIIMSTELYQIMKQLPKGGLLRGHMNTMCDVEFIYKVALEYPAIHIRVDSRVTPDDPLPLPEFKPLSPDLIMEYTKTPSLTCTDYIPGTWVPLGKARSEFSYGGPEAFDKWIVGSLALGANEGSRDHDTLAKARKKFMSAYRLGRGIVCYEPILKRLLRRILLSLVEDGLCYAEIRINFSYKMDIRSDGSETLSHRDYLTLFGEAVQEIKNLMKSEGREDEFMGAKLIYTVYRTFNKTKLRWYLEDCMALKTEFPDLIAGFDFLGPEHRGRPLAYYIEPLMWFQQETKKRELDIPFIFLVGEPMGDEAKADSNLYDALLLGTKRIGHGVNLAKHPLLMQMTREMGVAVEVCPVSNEVLGLTSSLHHPLTTFLNHGVPVVLCPDNPASYGYAGLSFDFFQAIVGSNDNHLLSLKQLAKQSLEYSSLSVEDKKRAFGAWEKRWTVFVDKIVDGNIEYKQ</sequence>
<dbReference type="GO" id="GO:0006154">
    <property type="term" value="P:adenosine catabolic process"/>
    <property type="evidence" value="ECO:0007669"/>
    <property type="project" value="TreeGrafter"/>
</dbReference>
<evidence type="ECO:0000256" key="9">
    <source>
        <dbReference type="ARBA" id="ARBA00047764"/>
    </source>
</evidence>
<evidence type="ECO:0000256" key="4">
    <source>
        <dbReference type="ARBA" id="ARBA00012784"/>
    </source>
</evidence>
<gene>
    <name evidence="11" type="ORF">RDB_LOCUS148154</name>
</gene>
<comment type="catalytic activity">
    <reaction evidence="9">
        <text>adenosine + H2O + H(+) = inosine + NH4(+)</text>
        <dbReference type="Rhea" id="RHEA:24408"/>
        <dbReference type="ChEBI" id="CHEBI:15377"/>
        <dbReference type="ChEBI" id="CHEBI:15378"/>
        <dbReference type="ChEBI" id="CHEBI:16335"/>
        <dbReference type="ChEBI" id="CHEBI:17596"/>
        <dbReference type="ChEBI" id="CHEBI:28938"/>
        <dbReference type="EC" id="3.5.4.4"/>
    </reaction>
</comment>
<dbReference type="GO" id="GO:0004000">
    <property type="term" value="F:adenosine deaminase activity"/>
    <property type="evidence" value="ECO:0007669"/>
    <property type="project" value="TreeGrafter"/>
</dbReference>
<protein>
    <recommendedName>
        <fullName evidence="4">adenosine deaminase</fullName>
        <ecNumber evidence="4">3.5.4.4</ecNumber>
    </recommendedName>
</protein>
<keyword evidence="7" id="KW-0732">Signal</keyword>
<dbReference type="GO" id="GO:0005576">
    <property type="term" value="C:extracellular region"/>
    <property type="evidence" value="ECO:0007669"/>
    <property type="project" value="UniProtKB-SubCell"/>
</dbReference>
<feature type="domain" description="Adenosine deaminase" evidence="10">
    <location>
        <begin position="211"/>
        <end position="508"/>
    </location>
</feature>
<dbReference type="EC" id="3.5.4.4" evidence="4"/>
<evidence type="ECO:0000256" key="5">
    <source>
        <dbReference type="ARBA" id="ARBA00022525"/>
    </source>
</evidence>
<name>A0A8H3BD05_9AGAM</name>
<evidence type="ECO:0000256" key="2">
    <source>
        <dbReference type="ARBA" id="ARBA00004613"/>
    </source>
</evidence>
<keyword evidence="5" id="KW-0964">Secreted</keyword>
<dbReference type="EMBL" id="CAJMWS010000585">
    <property type="protein sequence ID" value="CAE6452842.1"/>
    <property type="molecule type" value="Genomic_DNA"/>
</dbReference>
<evidence type="ECO:0000313" key="11">
    <source>
        <dbReference type="EMBL" id="CAE6452842.1"/>
    </source>
</evidence>
<evidence type="ECO:0000256" key="1">
    <source>
        <dbReference type="ARBA" id="ARBA00001947"/>
    </source>
</evidence>
<dbReference type="GO" id="GO:0046103">
    <property type="term" value="P:inosine biosynthetic process"/>
    <property type="evidence" value="ECO:0007669"/>
    <property type="project" value="TreeGrafter"/>
</dbReference>
<dbReference type="InterPro" id="IPR006330">
    <property type="entry name" value="Ado/ade_deaminase"/>
</dbReference>
<dbReference type="Gene3D" id="3.20.20.140">
    <property type="entry name" value="Metal-dependent hydrolases"/>
    <property type="match status" value="1"/>
</dbReference>
<evidence type="ECO:0000256" key="7">
    <source>
        <dbReference type="ARBA" id="ARBA00022729"/>
    </source>
</evidence>
<proteinExistence type="inferred from homology"/>
<keyword evidence="6" id="KW-0479">Metal-binding</keyword>
<dbReference type="FunFam" id="3.20.20.140:FF:000017">
    <property type="entry name" value="Adenosine deaminase 2"/>
    <property type="match status" value="1"/>
</dbReference>
<dbReference type="Proteomes" id="UP000663846">
    <property type="component" value="Unassembled WGS sequence"/>
</dbReference>
<reference evidence="11" key="1">
    <citation type="submission" date="2021-01" db="EMBL/GenBank/DDBJ databases">
        <authorList>
            <person name="Kaushik A."/>
        </authorList>
    </citation>
    <scope>NUCLEOTIDE SEQUENCE</scope>
    <source>
        <strain evidence="11">AG1-1C</strain>
    </source>
</reference>
<dbReference type="InterPro" id="IPR001365">
    <property type="entry name" value="A_deaminase_dom"/>
</dbReference>
<evidence type="ECO:0000313" key="12">
    <source>
        <dbReference type="Proteomes" id="UP000663846"/>
    </source>
</evidence>
<comment type="similarity">
    <text evidence="3">Belongs to the metallo-dependent hydrolases superfamily. Adenosine and AMP deaminases family. ADGF subfamily.</text>
</comment>
<dbReference type="PANTHER" id="PTHR11409">
    <property type="entry name" value="ADENOSINE DEAMINASE"/>
    <property type="match status" value="1"/>
</dbReference>
<dbReference type="Pfam" id="PF00962">
    <property type="entry name" value="A_deaminase"/>
    <property type="match status" value="1"/>
</dbReference>
<dbReference type="GO" id="GO:0046872">
    <property type="term" value="F:metal ion binding"/>
    <property type="evidence" value="ECO:0007669"/>
    <property type="project" value="UniProtKB-KW"/>
</dbReference>
<comment type="caution">
    <text evidence="11">The sequence shown here is derived from an EMBL/GenBank/DDBJ whole genome shotgun (WGS) entry which is preliminary data.</text>
</comment>
<dbReference type="InterPro" id="IPR032466">
    <property type="entry name" value="Metal_Hydrolase"/>
</dbReference>
<accession>A0A8H3BD05</accession>
<dbReference type="AlphaFoldDB" id="A0A8H3BD05"/>
<evidence type="ECO:0000256" key="8">
    <source>
        <dbReference type="ARBA" id="ARBA00022801"/>
    </source>
</evidence>
<keyword evidence="8" id="KW-0378">Hydrolase</keyword>